<evidence type="ECO:0000256" key="3">
    <source>
        <dbReference type="PROSITE-ProRule" id="PRU00267"/>
    </source>
</evidence>
<keyword evidence="2 3" id="KW-0539">Nucleus</keyword>
<dbReference type="SMART" id="SM00398">
    <property type="entry name" value="HMG"/>
    <property type="match status" value="1"/>
</dbReference>
<gene>
    <name evidence="5" type="ORF">RRF57_006022</name>
</gene>
<organism evidence="5 6">
    <name type="scientific">Xylaria bambusicola</name>
    <dbReference type="NCBI Taxonomy" id="326684"/>
    <lineage>
        <taxon>Eukaryota</taxon>
        <taxon>Fungi</taxon>
        <taxon>Dikarya</taxon>
        <taxon>Ascomycota</taxon>
        <taxon>Pezizomycotina</taxon>
        <taxon>Sordariomycetes</taxon>
        <taxon>Xylariomycetidae</taxon>
        <taxon>Xylariales</taxon>
        <taxon>Xylariaceae</taxon>
        <taxon>Xylaria</taxon>
    </lineage>
</organism>
<dbReference type="InterPro" id="IPR051356">
    <property type="entry name" value="SOX/SOX-like_TF"/>
</dbReference>
<dbReference type="SUPFAM" id="SSF47095">
    <property type="entry name" value="HMG-box"/>
    <property type="match status" value="1"/>
</dbReference>
<dbReference type="Gene3D" id="1.10.30.10">
    <property type="entry name" value="High mobility group box domain"/>
    <property type="match status" value="1"/>
</dbReference>
<accession>A0AAN7Z6H2</accession>
<feature type="DNA-binding region" description="HMG box" evidence="3">
    <location>
        <begin position="215"/>
        <end position="283"/>
    </location>
</feature>
<evidence type="ECO:0000313" key="6">
    <source>
        <dbReference type="Proteomes" id="UP001305414"/>
    </source>
</evidence>
<dbReference type="InterPro" id="IPR009071">
    <property type="entry name" value="HMG_box_dom"/>
</dbReference>
<feature type="domain" description="HMG box" evidence="4">
    <location>
        <begin position="215"/>
        <end position="283"/>
    </location>
</feature>
<evidence type="ECO:0000313" key="5">
    <source>
        <dbReference type="EMBL" id="KAK5630307.1"/>
    </source>
</evidence>
<dbReference type="GO" id="GO:0005634">
    <property type="term" value="C:nucleus"/>
    <property type="evidence" value="ECO:0007669"/>
    <property type="project" value="UniProtKB-UniRule"/>
</dbReference>
<proteinExistence type="predicted"/>
<protein>
    <recommendedName>
        <fullName evidence="4">HMG box domain-containing protein</fullName>
    </recommendedName>
</protein>
<keyword evidence="1 3" id="KW-0238">DNA-binding</keyword>
<sequence length="304" mass="34782">MAFIDPQLISDAPYVTESPSQMEEEQAEFSFADFPFNYVNNDMMQYSPYAEPYPEAPLQSHYQPEYGAGYFLDPQLPSHPTFAASEYPYYTQYVSAATQTVTSPEAPLPPVQQDAPSLCESAPRNRYSLRSRVVSPSLPPRLTRAQKKATAKALREKALRKSRVRERLSSPSLFQPEQLTKPLSKMVSSMPSFHGVDLEAFLRRSADSRITRGKITRPLNAFILYRIAYGKVARSLLPLNQNQQVSRIVGASWKMEDRSVREYFHDLACREKVNHAMLFPKYKYLSKKRHDMAEYPLPEFADCS</sequence>
<dbReference type="Pfam" id="PF00505">
    <property type="entry name" value="HMG_box"/>
    <property type="match status" value="1"/>
</dbReference>
<reference evidence="5 6" key="1">
    <citation type="submission" date="2023-10" db="EMBL/GenBank/DDBJ databases">
        <title>Draft genome sequence of Xylaria bambusicola isolate GMP-LS, the root and basal stem rot pathogen of sugarcane in Indonesia.</title>
        <authorList>
            <person name="Selvaraj P."/>
            <person name="Muralishankar V."/>
            <person name="Muruganantham S."/>
            <person name="Sp S."/>
            <person name="Haryani S."/>
            <person name="Lau K.J.X."/>
            <person name="Naqvi N.I."/>
        </authorList>
    </citation>
    <scope>NUCLEOTIDE SEQUENCE [LARGE SCALE GENOMIC DNA]</scope>
    <source>
        <strain evidence="5">GMP-LS</strain>
    </source>
</reference>
<dbReference type="Proteomes" id="UP001305414">
    <property type="component" value="Unassembled WGS sequence"/>
</dbReference>
<dbReference type="GO" id="GO:0000978">
    <property type="term" value="F:RNA polymerase II cis-regulatory region sequence-specific DNA binding"/>
    <property type="evidence" value="ECO:0007669"/>
    <property type="project" value="TreeGrafter"/>
</dbReference>
<dbReference type="EMBL" id="JAWHQM010000015">
    <property type="protein sequence ID" value="KAK5630307.1"/>
    <property type="molecule type" value="Genomic_DNA"/>
</dbReference>
<evidence type="ECO:0000256" key="2">
    <source>
        <dbReference type="ARBA" id="ARBA00023242"/>
    </source>
</evidence>
<dbReference type="AlphaFoldDB" id="A0AAN7Z6H2"/>
<comment type="caution">
    <text evidence="5">The sequence shown here is derived from an EMBL/GenBank/DDBJ whole genome shotgun (WGS) entry which is preliminary data.</text>
</comment>
<dbReference type="PANTHER" id="PTHR45789">
    <property type="entry name" value="FI18025P1"/>
    <property type="match status" value="1"/>
</dbReference>
<dbReference type="CDD" id="cd01389">
    <property type="entry name" value="HMG-box_ROX1-like"/>
    <property type="match status" value="1"/>
</dbReference>
<dbReference type="InterPro" id="IPR036910">
    <property type="entry name" value="HMG_box_dom_sf"/>
</dbReference>
<evidence type="ECO:0000256" key="1">
    <source>
        <dbReference type="ARBA" id="ARBA00023125"/>
    </source>
</evidence>
<evidence type="ECO:0000259" key="4">
    <source>
        <dbReference type="PROSITE" id="PS50118"/>
    </source>
</evidence>
<name>A0AAN7Z6H2_9PEZI</name>
<dbReference type="PROSITE" id="PS50118">
    <property type="entry name" value="HMG_BOX_2"/>
    <property type="match status" value="1"/>
</dbReference>
<dbReference type="GO" id="GO:0000981">
    <property type="term" value="F:DNA-binding transcription factor activity, RNA polymerase II-specific"/>
    <property type="evidence" value="ECO:0007669"/>
    <property type="project" value="TreeGrafter"/>
</dbReference>
<keyword evidence="6" id="KW-1185">Reference proteome</keyword>
<dbReference type="PANTHER" id="PTHR45789:SF2">
    <property type="entry name" value="FI18025P1"/>
    <property type="match status" value="1"/>
</dbReference>